<evidence type="ECO:0000256" key="1">
    <source>
        <dbReference type="SAM" id="MobiDB-lite"/>
    </source>
</evidence>
<proteinExistence type="predicted"/>
<gene>
    <name evidence="2" type="ORF">D0866_14340</name>
</gene>
<feature type="region of interest" description="Disordered" evidence="1">
    <location>
        <begin position="118"/>
        <end position="166"/>
    </location>
</feature>
<feature type="compositionally biased region" description="Basic and acidic residues" evidence="1">
    <location>
        <begin position="130"/>
        <end position="153"/>
    </location>
</feature>
<dbReference type="PANTHER" id="PTHR11075">
    <property type="entry name" value="PEPTIDE CHAIN RELEASE FACTOR"/>
    <property type="match status" value="1"/>
</dbReference>
<dbReference type="GO" id="GO:0004045">
    <property type="term" value="F:peptidyl-tRNA hydrolase activity"/>
    <property type="evidence" value="ECO:0007669"/>
    <property type="project" value="TreeGrafter"/>
</dbReference>
<reference evidence="2 3" key="1">
    <citation type="journal article" date="2018" name="BMC Genomics">
        <title>Genomic evidence for intraspecific hybridization in a clonal and extremely halotolerant yeast.</title>
        <authorList>
            <person name="Gostincar C."/>
            <person name="Stajich J.E."/>
            <person name="Zupancic J."/>
            <person name="Zalar P."/>
            <person name="Gunde-Cimerman N."/>
        </authorList>
    </citation>
    <scope>NUCLEOTIDE SEQUENCE [LARGE SCALE GENOMIC DNA]</scope>
    <source>
        <strain evidence="2 3">EXF-6651</strain>
    </source>
</reference>
<feature type="compositionally biased region" description="Basic residues" evidence="1">
    <location>
        <begin position="154"/>
        <end position="166"/>
    </location>
</feature>
<dbReference type="EMBL" id="QWIM01002544">
    <property type="protein sequence ID" value="RMY11492.1"/>
    <property type="molecule type" value="Genomic_DNA"/>
</dbReference>
<dbReference type="SUPFAM" id="SSF110916">
    <property type="entry name" value="Peptidyl-tRNA hydrolase domain-like"/>
    <property type="match status" value="1"/>
</dbReference>
<feature type="region of interest" description="Disordered" evidence="1">
    <location>
        <begin position="1"/>
        <end position="29"/>
    </location>
</feature>
<evidence type="ECO:0000313" key="3">
    <source>
        <dbReference type="Proteomes" id="UP000276864"/>
    </source>
</evidence>
<dbReference type="GO" id="GO:0016150">
    <property type="term" value="F:translation release factor activity, codon nonspecific"/>
    <property type="evidence" value="ECO:0007669"/>
    <property type="project" value="TreeGrafter"/>
</dbReference>
<dbReference type="Gene3D" id="3.30.160.20">
    <property type="match status" value="1"/>
</dbReference>
<dbReference type="AlphaFoldDB" id="A0A3M6Z8S2"/>
<dbReference type="InterPro" id="IPR052104">
    <property type="entry name" value="Mito_Release_Factor_mL62"/>
</dbReference>
<dbReference type="Proteomes" id="UP000276864">
    <property type="component" value="Unassembled WGS sequence"/>
</dbReference>
<sequence length="166" mass="18173">MQPAASEAEMRLRRSSMRPENGSLSSIQTPSPVASVISVSVARAGQAVRIVASKATVRIPTSSILPLLPPLLRPHILASRYHAAKSSELVIQADDSRKQTENVNSAFRRLHELITDAGRQAVPGETSPEQMKRVAELQKAEAARRRKMKEFQSKKKAARRGGGRDD</sequence>
<protein>
    <submittedName>
        <fullName evidence="2">Uncharacterized protein</fullName>
    </submittedName>
</protein>
<dbReference type="GO" id="GO:0070126">
    <property type="term" value="P:mitochondrial translational termination"/>
    <property type="evidence" value="ECO:0007669"/>
    <property type="project" value="TreeGrafter"/>
</dbReference>
<organism evidence="2 3">
    <name type="scientific">Hortaea werneckii</name>
    <name type="common">Black yeast</name>
    <name type="synonym">Cladosporium werneckii</name>
    <dbReference type="NCBI Taxonomy" id="91943"/>
    <lineage>
        <taxon>Eukaryota</taxon>
        <taxon>Fungi</taxon>
        <taxon>Dikarya</taxon>
        <taxon>Ascomycota</taxon>
        <taxon>Pezizomycotina</taxon>
        <taxon>Dothideomycetes</taxon>
        <taxon>Dothideomycetidae</taxon>
        <taxon>Mycosphaerellales</taxon>
        <taxon>Teratosphaeriaceae</taxon>
        <taxon>Hortaea</taxon>
    </lineage>
</organism>
<dbReference type="GO" id="GO:0005762">
    <property type="term" value="C:mitochondrial large ribosomal subunit"/>
    <property type="evidence" value="ECO:0007669"/>
    <property type="project" value="TreeGrafter"/>
</dbReference>
<accession>A0A3M6Z8S2</accession>
<evidence type="ECO:0000313" key="2">
    <source>
        <dbReference type="EMBL" id="RMY11492.1"/>
    </source>
</evidence>
<dbReference type="PANTHER" id="PTHR11075:SF54">
    <property type="entry name" value="LARGE RIBOSOMAL SUBUNIT PROTEIN ML62"/>
    <property type="match status" value="1"/>
</dbReference>
<comment type="caution">
    <text evidence="2">The sequence shown here is derived from an EMBL/GenBank/DDBJ whole genome shotgun (WGS) entry which is preliminary data.</text>
</comment>
<name>A0A3M6Z8S2_HORWE</name>